<comment type="similarity">
    <text evidence="2">Belongs to the replication factor A protein 3 family.</text>
</comment>
<dbReference type="HOGENOM" id="CLU_1911991_0_0_1"/>
<evidence type="ECO:0000256" key="2">
    <source>
        <dbReference type="ARBA" id="ARBA00009761"/>
    </source>
</evidence>
<dbReference type="GO" id="GO:0003697">
    <property type="term" value="F:single-stranded DNA binding"/>
    <property type="evidence" value="ECO:0007669"/>
    <property type="project" value="TreeGrafter"/>
</dbReference>
<dbReference type="AlphaFoldDB" id="T1KJT7"/>
<dbReference type="OMA" id="AHEIQAT"/>
<keyword evidence="3" id="KW-0539">Nucleus</keyword>
<organism evidence="4 5">
    <name type="scientific">Tetranychus urticae</name>
    <name type="common">Two-spotted spider mite</name>
    <dbReference type="NCBI Taxonomy" id="32264"/>
    <lineage>
        <taxon>Eukaryota</taxon>
        <taxon>Metazoa</taxon>
        <taxon>Ecdysozoa</taxon>
        <taxon>Arthropoda</taxon>
        <taxon>Chelicerata</taxon>
        <taxon>Arachnida</taxon>
        <taxon>Acari</taxon>
        <taxon>Acariformes</taxon>
        <taxon>Trombidiformes</taxon>
        <taxon>Prostigmata</taxon>
        <taxon>Eleutherengona</taxon>
        <taxon>Raphignathae</taxon>
        <taxon>Tetranychoidea</taxon>
        <taxon>Tetranychidae</taxon>
        <taxon>Tetranychus</taxon>
    </lineage>
</organism>
<sequence>MNPEYRPRIVSDIMQSQFGKSVILLGRVASVDPSGKKFCLKDCAGQNVIVFLKQPISGILELETWCEVEGKVKGKGAMEADRLDQLPESLFESFDAELYVSMVKMLMAPGTSNNFIIYDKNEHHGDSDNVELISNPSDANKTDLDGLDAEQSFLNL</sequence>
<keyword evidence="5" id="KW-1185">Reference proteome</keyword>
<dbReference type="EMBL" id="CAEY01000168">
    <property type="status" value="NOT_ANNOTATED_CDS"/>
    <property type="molecule type" value="Genomic_DNA"/>
</dbReference>
<evidence type="ECO:0000256" key="1">
    <source>
        <dbReference type="ARBA" id="ARBA00004123"/>
    </source>
</evidence>
<dbReference type="GO" id="GO:0006289">
    <property type="term" value="P:nucleotide-excision repair"/>
    <property type="evidence" value="ECO:0007669"/>
    <property type="project" value="TreeGrafter"/>
</dbReference>
<dbReference type="Gene3D" id="2.40.50.140">
    <property type="entry name" value="Nucleic acid-binding proteins"/>
    <property type="match status" value="1"/>
</dbReference>
<reference evidence="4" key="2">
    <citation type="submission" date="2015-06" db="UniProtKB">
        <authorList>
            <consortium name="EnsemblMetazoa"/>
        </authorList>
    </citation>
    <scope>IDENTIFICATION</scope>
</reference>
<evidence type="ECO:0000313" key="5">
    <source>
        <dbReference type="Proteomes" id="UP000015104"/>
    </source>
</evidence>
<evidence type="ECO:0000313" key="4">
    <source>
        <dbReference type="EnsemblMetazoa" id="tetur13g01180.1"/>
    </source>
</evidence>
<dbReference type="GO" id="GO:0000724">
    <property type="term" value="P:double-strand break repair via homologous recombination"/>
    <property type="evidence" value="ECO:0007669"/>
    <property type="project" value="TreeGrafter"/>
</dbReference>
<dbReference type="Pfam" id="PF08661">
    <property type="entry name" value="Rep_fac-A_3"/>
    <property type="match status" value="1"/>
</dbReference>
<dbReference type="PANTHER" id="PTHR15114:SF1">
    <property type="entry name" value="REPLICATION PROTEIN A 14 KDA SUBUNIT"/>
    <property type="match status" value="1"/>
</dbReference>
<evidence type="ECO:0000256" key="3">
    <source>
        <dbReference type="ARBA" id="ARBA00023242"/>
    </source>
</evidence>
<dbReference type="OrthoDB" id="188186at2759"/>
<dbReference type="SUPFAM" id="SSF50249">
    <property type="entry name" value="Nucleic acid-binding proteins"/>
    <property type="match status" value="1"/>
</dbReference>
<accession>T1KJT7</accession>
<protein>
    <submittedName>
        <fullName evidence="4">Uncharacterized protein</fullName>
    </submittedName>
</protein>
<dbReference type="GO" id="GO:0005662">
    <property type="term" value="C:DNA replication factor A complex"/>
    <property type="evidence" value="ECO:0007669"/>
    <property type="project" value="TreeGrafter"/>
</dbReference>
<comment type="subcellular location">
    <subcellularLocation>
        <location evidence="1">Nucleus</location>
    </subcellularLocation>
</comment>
<dbReference type="EnsemblMetazoa" id="tetur13g01180.1">
    <property type="protein sequence ID" value="tetur13g01180.1"/>
    <property type="gene ID" value="tetur13g01180"/>
</dbReference>
<dbReference type="GO" id="GO:0035861">
    <property type="term" value="C:site of double-strand break"/>
    <property type="evidence" value="ECO:0007669"/>
    <property type="project" value="TreeGrafter"/>
</dbReference>
<dbReference type="GO" id="GO:0006298">
    <property type="term" value="P:mismatch repair"/>
    <property type="evidence" value="ECO:0007669"/>
    <property type="project" value="TreeGrafter"/>
</dbReference>
<dbReference type="Proteomes" id="UP000015104">
    <property type="component" value="Unassembled WGS sequence"/>
</dbReference>
<dbReference type="GO" id="GO:0006260">
    <property type="term" value="P:DNA replication"/>
    <property type="evidence" value="ECO:0007669"/>
    <property type="project" value="InterPro"/>
</dbReference>
<dbReference type="GO" id="GO:0003684">
    <property type="term" value="F:damaged DNA binding"/>
    <property type="evidence" value="ECO:0007669"/>
    <property type="project" value="TreeGrafter"/>
</dbReference>
<dbReference type="KEGG" id="tut:107364741"/>
<reference evidence="5" key="1">
    <citation type="submission" date="2011-08" db="EMBL/GenBank/DDBJ databases">
        <authorList>
            <person name="Rombauts S."/>
        </authorList>
    </citation>
    <scope>NUCLEOTIDE SEQUENCE</scope>
    <source>
        <strain evidence="5">London</strain>
    </source>
</reference>
<proteinExistence type="inferred from homology"/>
<dbReference type="GO" id="GO:0006284">
    <property type="term" value="P:base-excision repair"/>
    <property type="evidence" value="ECO:0007669"/>
    <property type="project" value="TreeGrafter"/>
</dbReference>
<dbReference type="InterPro" id="IPR012340">
    <property type="entry name" value="NA-bd_OB-fold"/>
</dbReference>
<name>T1KJT7_TETUR</name>
<dbReference type="PANTHER" id="PTHR15114">
    <property type="entry name" value="REPLICATION PROTEIN A3"/>
    <property type="match status" value="1"/>
</dbReference>
<dbReference type="STRING" id="32264.T1KJT7"/>
<gene>
    <name evidence="4" type="primary">107364741</name>
</gene>
<dbReference type="InterPro" id="IPR013970">
    <property type="entry name" value="Rfa2"/>
</dbReference>